<evidence type="ECO:0000256" key="1">
    <source>
        <dbReference type="ARBA" id="ARBA00023172"/>
    </source>
</evidence>
<evidence type="ECO:0000313" key="3">
    <source>
        <dbReference type="EMBL" id="GAA1585441.1"/>
    </source>
</evidence>
<gene>
    <name evidence="3" type="ORF">GCM10009789_43820</name>
</gene>
<accession>A0ABP4PMR3</accession>
<dbReference type="InterPro" id="IPR011010">
    <property type="entry name" value="DNA_brk_join_enz"/>
</dbReference>
<comment type="caution">
    <text evidence="3">The sequence shown here is derived from an EMBL/GenBank/DDBJ whole genome shotgun (WGS) entry which is preliminary data.</text>
</comment>
<organism evidence="3 4">
    <name type="scientific">Kribbella sancticallisti</name>
    <dbReference type="NCBI Taxonomy" id="460087"/>
    <lineage>
        <taxon>Bacteria</taxon>
        <taxon>Bacillati</taxon>
        <taxon>Actinomycetota</taxon>
        <taxon>Actinomycetes</taxon>
        <taxon>Propionibacteriales</taxon>
        <taxon>Kribbellaceae</taxon>
        <taxon>Kribbella</taxon>
    </lineage>
</organism>
<feature type="domain" description="Tyr recombinase" evidence="2">
    <location>
        <begin position="104"/>
        <end position="190"/>
    </location>
</feature>
<dbReference type="InterPro" id="IPR013762">
    <property type="entry name" value="Integrase-like_cat_sf"/>
</dbReference>
<dbReference type="Proteomes" id="UP001500393">
    <property type="component" value="Unassembled WGS sequence"/>
</dbReference>
<reference evidence="4" key="1">
    <citation type="journal article" date="2019" name="Int. J. Syst. Evol. Microbiol.">
        <title>The Global Catalogue of Microorganisms (GCM) 10K type strain sequencing project: providing services to taxonomists for standard genome sequencing and annotation.</title>
        <authorList>
            <consortium name="The Broad Institute Genomics Platform"/>
            <consortium name="The Broad Institute Genome Sequencing Center for Infectious Disease"/>
            <person name="Wu L."/>
            <person name="Ma J."/>
        </authorList>
    </citation>
    <scope>NUCLEOTIDE SEQUENCE [LARGE SCALE GENOMIC DNA]</scope>
    <source>
        <strain evidence="4">JCM 14969</strain>
    </source>
</reference>
<keyword evidence="4" id="KW-1185">Reference proteome</keyword>
<evidence type="ECO:0000313" key="4">
    <source>
        <dbReference type="Proteomes" id="UP001500393"/>
    </source>
</evidence>
<dbReference type="Gene3D" id="1.10.443.10">
    <property type="entry name" value="Intergrase catalytic core"/>
    <property type="match status" value="1"/>
</dbReference>
<keyword evidence="1" id="KW-0233">DNA recombination</keyword>
<proteinExistence type="predicted"/>
<evidence type="ECO:0000259" key="2">
    <source>
        <dbReference type="PROSITE" id="PS51898"/>
    </source>
</evidence>
<dbReference type="InterPro" id="IPR002104">
    <property type="entry name" value="Integrase_catalytic"/>
</dbReference>
<dbReference type="PROSITE" id="PS51898">
    <property type="entry name" value="TYR_RECOMBINASE"/>
    <property type="match status" value="1"/>
</dbReference>
<dbReference type="SUPFAM" id="SSF56349">
    <property type="entry name" value="DNA breaking-rejoining enzymes"/>
    <property type="match status" value="1"/>
</dbReference>
<dbReference type="EMBL" id="BAAAOS010000030">
    <property type="protein sequence ID" value="GAA1585441.1"/>
    <property type="molecule type" value="Genomic_DNA"/>
</dbReference>
<sequence>MVRDFVLWTRQVDKFTGAKNLPGPRLPVNRVTGKKVLTARYAPATINHTLSAVHEFYEFHRERGEGPLVNPRFRLLAGRMGITTRWTTFTPTRRRALRQKDSQPLPRAIPDASFNELFRKLKSHRDRALAAFYVSSGARASELLGLTGDMVNYGDQLIGVVRKGGARQWLPTSPDAFVVAALSARPRNTR</sequence>
<name>A0ABP4PMR3_9ACTN</name>
<protein>
    <recommendedName>
        <fullName evidence="2">Tyr recombinase domain-containing protein</fullName>
    </recommendedName>
</protein>